<evidence type="ECO:0000313" key="7">
    <source>
        <dbReference type="Proteomes" id="UP000018763"/>
    </source>
</evidence>
<dbReference type="GO" id="GO:0003700">
    <property type="term" value="F:DNA-binding transcription factor activity"/>
    <property type="evidence" value="ECO:0007669"/>
    <property type="project" value="TreeGrafter"/>
</dbReference>
<dbReference type="PANTHER" id="PTHR30055">
    <property type="entry name" value="HTH-TYPE TRANSCRIPTIONAL REGULATOR RUTR"/>
    <property type="match status" value="1"/>
</dbReference>
<dbReference type="HOGENOM" id="CLU_069356_15_5_11"/>
<protein>
    <submittedName>
        <fullName evidence="6">TetR family transcriptional regulator</fullName>
    </submittedName>
</protein>
<gene>
    <name evidence="6" type="ORF">D174_02630</name>
</gene>
<keyword evidence="7" id="KW-1185">Reference proteome</keyword>
<dbReference type="Proteomes" id="UP000018763">
    <property type="component" value="Chromosome"/>
</dbReference>
<dbReference type="Gene3D" id="1.10.357.10">
    <property type="entry name" value="Tetracycline Repressor, domain 2"/>
    <property type="match status" value="1"/>
</dbReference>
<dbReference type="eggNOG" id="COG1309">
    <property type="taxonomic scope" value="Bacteria"/>
</dbReference>
<feature type="DNA-binding region" description="H-T-H motif" evidence="4">
    <location>
        <begin position="37"/>
        <end position="56"/>
    </location>
</feature>
<dbReference type="AlphaFoldDB" id="V5X7C7"/>
<dbReference type="GO" id="GO:0000976">
    <property type="term" value="F:transcription cis-regulatory region binding"/>
    <property type="evidence" value="ECO:0007669"/>
    <property type="project" value="TreeGrafter"/>
</dbReference>
<evidence type="ECO:0000256" key="2">
    <source>
        <dbReference type="ARBA" id="ARBA00023125"/>
    </source>
</evidence>
<dbReference type="InterPro" id="IPR036271">
    <property type="entry name" value="Tet_transcr_reg_TetR-rel_C_sf"/>
</dbReference>
<dbReference type="SUPFAM" id="SSF48498">
    <property type="entry name" value="Tetracyclin repressor-like, C-terminal domain"/>
    <property type="match status" value="1"/>
</dbReference>
<dbReference type="RefSeq" id="WP_019512226.1">
    <property type="nucleotide sequence ID" value="NC_023036.2"/>
</dbReference>
<feature type="domain" description="HTH tetR-type" evidence="5">
    <location>
        <begin position="14"/>
        <end position="74"/>
    </location>
</feature>
<dbReference type="KEGG" id="mne:D174_02630"/>
<evidence type="ECO:0000313" key="6">
    <source>
        <dbReference type="EMBL" id="AHC23551.1"/>
    </source>
</evidence>
<organism evidence="6 7">
    <name type="scientific">Mycolicibacterium neoaurum VKM Ac-1815D</name>
    <dbReference type="NCBI Taxonomy" id="700508"/>
    <lineage>
        <taxon>Bacteria</taxon>
        <taxon>Bacillati</taxon>
        <taxon>Actinomycetota</taxon>
        <taxon>Actinomycetes</taxon>
        <taxon>Mycobacteriales</taxon>
        <taxon>Mycobacteriaceae</taxon>
        <taxon>Mycolicibacterium</taxon>
    </lineage>
</organism>
<proteinExistence type="predicted"/>
<dbReference type="InterPro" id="IPR050109">
    <property type="entry name" value="HTH-type_TetR-like_transc_reg"/>
</dbReference>
<keyword evidence="1" id="KW-0805">Transcription regulation</keyword>
<dbReference type="PRINTS" id="PR00455">
    <property type="entry name" value="HTHTETR"/>
</dbReference>
<evidence type="ECO:0000256" key="3">
    <source>
        <dbReference type="ARBA" id="ARBA00023163"/>
    </source>
</evidence>
<dbReference type="Gene3D" id="1.10.10.60">
    <property type="entry name" value="Homeodomain-like"/>
    <property type="match status" value="1"/>
</dbReference>
<evidence type="ECO:0000256" key="1">
    <source>
        <dbReference type="ARBA" id="ARBA00023015"/>
    </source>
</evidence>
<dbReference type="Pfam" id="PF00440">
    <property type="entry name" value="TetR_N"/>
    <property type="match status" value="1"/>
</dbReference>
<keyword evidence="3" id="KW-0804">Transcription</keyword>
<name>V5X7C7_MYCNE</name>
<dbReference type="PANTHER" id="PTHR30055:SF234">
    <property type="entry name" value="HTH-TYPE TRANSCRIPTIONAL REGULATOR BETI"/>
    <property type="match status" value="1"/>
</dbReference>
<evidence type="ECO:0000259" key="5">
    <source>
        <dbReference type="PROSITE" id="PS50977"/>
    </source>
</evidence>
<dbReference type="SUPFAM" id="SSF46689">
    <property type="entry name" value="Homeodomain-like"/>
    <property type="match status" value="1"/>
</dbReference>
<dbReference type="GeneID" id="43448411"/>
<dbReference type="EMBL" id="CP006936">
    <property type="protein sequence ID" value="AHC23551.1"/>
    <property type="molecule type" value="Genomic_DNA"/>
</dbReference>
<dbReference type="PROSITE" id="PS50977">
    <property type="entry name" value="HTH_TETR_2"/>
    <property type="match status" value="1"/>
</dbReference>
<reference evidence="6 7" key="1">
    <citation type="journal article" date="2014" name="Genome Announc.">
        <title>Complete Genome Sequence of Sterol-Transforming Mycobacterium neoaurum Strain VKM Ac-1815D.</title>
        <authorList>
            <person name="Shtratnikova V.Y."/>
            <person name="Bragin E.Y."/>
            <person name="Dovbnya D.V."/>
            <person name="Pekov Y.A."/>
            <person name="Schelkunov M.I."/>
            <person name="Strizhov N."/>
            <person name="Ivashina T.V."/>
            <person name="Ashapkin V.V."/>
            <person name="Donova M.V."/>
        </authorList>
    </citation>
    <scope>NUCLEOTIDE SEQUENCE [LARGE SCALE GENOMIC DNA]</scope>
    <source>
        <strain evidence="6 7">VKM Ac-1815D</strain>
    </source>
</reference>
<dbReference type="InterPro" id="IPR001647">
    <property type="entry name" value="HTH_TetR"/>
</dbReference>
<keyword evidence="2 4" id="KW-0238">DNA-binding</keyword>
<accession>V5X7C7</accession>
<evidence type="ECO:0000256" key="4">
    <source>
        <dbReference type="PROSITE-ProRule" id="PRU00335"/>
    </source>
</evidence>
<dbReference type="InterPro" id="IPR009057">
    <property type="entry name" value="Homeodomain-like_sf"/>
</dbReference>
<sequence length="209" mass="22721">MPTTPVNTESFIRSARRAQIVAAAIDVIAEVGYAQASIRKIADRVGIAMSAVLYHFGTKDKLVEAIIEHMYRTMLNSVAPAVAGQHTASTKLDAYIRSSIGYFAEHRVALKALASLGTTYVPADGRRFEELGLDKDLADRLVTLDPTAILDTGRREGEFADFPVTSTAIALRGAVNGVVEPMLHDPDFDASRYAEDLIDVFGRIVGRVR</sequence>